<dbReference type="Proteomes" id="UP000094070">
    <property type="component" value="Unassembled WGS sequence"/>
</dbReference>
<dbReference type="SMART" id="SM00345">
    <property type="entry name" value="HTH_GNTR"/>
    <property type="match status" value="1"/>
</dbReference>
<dbReference type="Pfam" id="PF00392">
    <property type="entry name" value="GntR"/>
    <property type="match status" value="1"/>
</dbReference>
<dbReference type="Gene3D" id="1.20.120.530">
    <property type="entry name" value="GntR ligand-binding domain-like"/>
    <property type="match status" value="1"/>
</dbReference>
<dbReference type="GO" id="GO:0003677">
    <property type="term" value="F:DNA binding"/>
    <property type="evidence" value="ECO:0007669"/>
    <property type="project" value="UniProtKB-KW"/>
</dbReference>
<organism evidence="5 6">
    <name type="scientific">Vibrio rumoiensis 1S-45</name>
    <dbReference type="NCBI Taxonomy" id="1188252"/>
    <lineage>
        <taxon>Bacteria</taxon>
        <taxon>Pseudomonadati</taxon>
        <taxon>Pseudomonadota</taxon>
        <taxon>Gammaproteobacteria</taxon>
        <taxon>Vibrionales</taxon>
        <taxon>Vibrionaceae</taxon>
        <taxon>Vibrio</taxon>
    </lineage>
</organism>
<accession>A0A1E5E792</accession>
<keyword evidence="3" id="KW-0804">Transcription</keyword>
<name>A0A1E5E792_9VIBR</name>
<dbReference type="GO" id="GO:0003700">
    <property type="term" value="F:DNA-binding transcription factor activity"/>
    <property type="evidence" value="ECO:0007669"/>
    <property type="project" value="InterPro"/>
</dbReference>
<keyword evidence="6" id="KW-1185">Reference proteome</keyword>
<sequence>MTKLNKLSNTKIQAKANNQTQDDVVYCHIFDAILEQRLPPSTKLNEESLSEIFGVSRTIIRRSLLRLSLEQVVDIKPNRGATVSAPTIEEATQILKAREIAELAVTELATDNCNPQQMQVLRNLVTSENEAIANGDVGKGIRLSGEFHIELAKMAKNAPLLHFLRSLVSQTSLLIAQYEGSNNSNCSQDEHTNLLNAIESGDKVKALDLMGHHLMHIRANLNLNDDATSSDLHVVFSNVIRSRA</sequence>
<dbReference type="PROSITE" id="PS50949">
    <property type="entry name" value="HTH_GNTR"/>
    <property type="match status" value="1"/>
</dbReference>
<evidence type="ECO:0000256" key="3">
    <source>
        <dbReference type="ARBA" id="ARBA00023163"/>
    </source>
</evidence>
<dbReference type="SMART" id="SM00895">
    <property type="entry name" value="FCD"/>
    <property type="match status" value="1"/>
</dbReference>
<gene>
    <name evidence="5" type="ORF">A1QC_00125</name>
</gene>
<evidence type="ECO:0000256" key="2">
    <source>
        <dbReference type="ARBA" id="ARBA00023125"/>
    </source>
</evidence>
<dbReference type="InterPro" id="IPR036388">
    <property type="entry name" value="WH-like_DNA-bd_sf"/>
</dbReference>
<evidence type="ECO:0000313" key="6">
    <source>
        <dbReference type="Proteomes" id="UP000094070"/>
    </source>
</evidence>
<dbReference type="InterPro" id="IPR000524">
    <property type="entry name" value="Tscrpt_reg_HTH_GntR"/>
</dbReference>
<dbReference type="eggNOG" id="COG1802">
    <property type="taxonomic scope" value="Bacteria"/>
</dbReference>
<dbReference type="EMBL" id="AJYK02000001">
    <property type="protein sequence ID" value="OEF30220.1"/>
    <property type="molecule type" value="Genomic_DNA"/>
</dbReference>
<evidence type="ECO:0000259" key="4">
    <source>
        <dbReference type="PROSITE" id="PS50949"/>
    </source>
</evidence>
<dbReference type="RefSeq" id="WP_017024852.1">
    <property type="nucleotide sequence ID" value="NZ_AJYK02000001.1"/>
</dbReference>
<proteinExistence type="predicted"/>
<dbReference type="SUPFAM" id="SSF46785">
    <property type="entry name" value="Winged helix' DNA-binding domain"/>
    <property type="match status" value="1"/>
</dbReference>
<dbReference type="AlphaFoldDB" id="A0A1E5E792"/>
<dbReference type="InterPro" id="IPR008920">
    <property type="entry name" value="TF_FadR/GntR_C"/>
</dbReference>
<feature type="domain" description="HTH gntR-type" evidence="4">
    <location>
        <begin position="19"/>
        <end position="86"/>
    </location>
</feature>
<comment type="caution">
    <text evidence="5">The sequence shown here is derived from an EMBL/GenBank/DDBJ whole genome shotgun (WGS) entry which is preliminary data.</text>
</comment>
<dbReference type="PANTHER" id="PTHR43537">
    <property type="entry name" value="TRANSCRIPTIONAL REGULATOR, GNTR FAMILY"/>
    <property type="match status" value="1"/>
</dbReference>
<dbReference type="InterPro" id="IPR011711">
    <property type="entry name" value="GntR_C"/>
</dbReference>
<dbReference type="Pfam" id="PF07729">
    <property type="entry name" value="FCD"/>
    <property type="match status" value="1"/>
</dbReference>
<dbReference type="STRING" id="1188252.A1QC_00125"/>
<dbReference type="PANTHER" id="PTHR43537:SF53">
    <property type="entry name" value="HTH-TYPE TRANSCRIPTIONAL REPRESSOR NANR"/>
    <property type="match status" value="1"/>
</dbReference>
<dbReference type="InterPro" id="IPR036390">
    <property type="entry name" value="WH_DNA-bd_sf"/>
</dbReference>
<keyword evidence="2" id="KW-0238">DNA-binding</keyword>
<evidence type="ECO:0000313" key="5">
    <source>
        <dbReference type="EMBL" id="OEF30220.1"/>
    </source>
</evidence>
<protein>
    <submittedName>
        <fullName evidence="5">GntR family transcriptional regulator</fullName>
    </submittedName>
</protein>
<evidence type="ECO:0000256" key="1">
    <source>
        <dbReference type="ARBA" id="ARBA00023015"/>
    </source>
</evidence>
<keyword evidence="1" id="KW-0805">Transcription regulation</keyword>
<dbReference type="Gene3D" id="1.10.10.10">
    <property type="entry name" value="Winged helix-like DNA-binding domain superfamily/Winged helix DNA-binding domain"/>
    <property type="match status" value="1"/>
</dbReference>
<dbReference type="OrthoDB" id="5243844at2"/>
<dbReference type="SUPFAM" id="SSF48008">
    <property type="entry name" value="GntR ligand-binding domain-like"/>
    <property type="match status" value="1"/>
</dbReference>
<reference evidence="5 6" key="1">
    <citation type="journal article" date="2012" name="Science">
        <title>Ecological populations of bacteria act as socially cohesive units of antibiotic production and resistance.</title>
        <authorList>
            <person name="Cordero O.X."/>
            <person name="Wildschutte H."/>
            <person name="Kirkup B."/>
            <person name="Proehl S."/>
            <person name="Ngo L."/>
            <person name="Hussain F."/>
            <person name="Le Roux F."/>
            <person name="Mincer T."/>
            <person name="Polz M.F."/>
        </authorList>
    </citation>
    <scope>NUCLEOTIDE SEQUENCE [LARGE SCALE GENOMIC DNA]</scope>
    <source>
        <strain evidence="5 6">1S-45</strain>
    </source>
</reference>